<dbReference type="PANTHER" id="PTHR14149:SF14">
    <property type="entry name" value="CALPONIN-HOMOLOGY (CH) DOMAIN-CONTAINING PROTEIN"/>
    <property type="match status" value="1"/>
</dbReference>
<feature type="compositionally biased region" description="Polar residues" evidence="1">
    <location>
        <begin position="15"/>
        <end position="24"/>
    </location>
</feature>
<dbReference type="Pfam" id="PF00616">
    <property type="entry name" value="RasGAP"/>
    <property type="match status" value="1"/>
</dbReference>
<dbReference type="InterPro" id="IPR036872">
    <property type="entry name" value="CH_dom_sf"/>
</dbReference>
<dbReference type="GO" id="GO:0005096">
    <property type="term" value="F:GTPase activator activity"/>
    <property type="evidence" value="ECO:0007669"/>
    <property type="project" value="TreeGrafter"/>
</dbReference>
<evidence type="ECO:0000259" key="3">
    <source>
        <dbReference type="PROSITE" id="PS50021"/>
    </source>
</evidence>
<dbReference type="RefSeq" id="XP_017990939.1">
    <property type="nucleotide sequence ID" value="XM_018134790.1"/>
</dbReference>
<organism evidence="4 5">
    <name type="scientific">Malassezia pachydermatis</name>
    <dbReference type="NCBI Taxonomy" id="77020"/>
    <lineage>
        <taxon>Eukaryota</taxon>
        <taxon>Fungi</taxon>
        <taxon>Dikarya</taxon>
        <taxon>Basidiomycota</taxon>
        <taxon>Ustilaginomycotina</taxon>
        <taxon>Malasseziomycetes</taxon>
        <taxon>Malasseziales</taxon>
        <taxon>Malasseziaceae</taxon>
        <taxon>Malassezia</taxon>
    </lineage>
</organism>
<feature type="region of interest" description="Disordered" evidence="1">
    <location>
        <begin position="1"/>
        <end position="31"/>
    </location>
</feature>
<name>A0A0M8MMV5_9BASI</name>
<dbReference type="GO" id="GO:0051015">
    <property type="term" value="F:actin filament binding"/>
    <property type="evidence" value="ECO:0007669"/>
    <property type="project" value="TreeGrafter"/>
</dbReference>
<dbReference type="VEuPathDB" id="FungiDB:Malapachy_0261"/>
<dbReference type="Pfam" id="PF00307">
    <property type="entry name" value="CH"/>
    <property type="match status" value="1"/>
</dbReference>
<dbReference type="PROSITE" id="PS50096">
    <property type="entry name" value="IQ"/>
    <property type="match status" value="8"/>
</dbReference>
<dbReference type="InterPro" id="IPR000048">
    <property type="entry name" value="IQ_motif_EF-hand-BS"/>
</dbReference>
<dbReference type="SMART" id="SM00033">
    <property type="entry name" value="CH"/>
    <property type="match status" value="1"/>
</dbReference>
<evidence type="ECO:0000313" key="5">
    <source>
        <dbReference type="Proteomes" id="UP000037751"/>
    </source>
</evidence>
<keyword evidence="5" id="KW-1185">Reference proteome</keyword>
<proteinExistence type="predicted"/>
<dbReference type="SUPFAM" id="SSF47576">
    <property type="entry name" value="Calponin-homology domain, CH-domain"/>
    <property type="match status" value="1"/>
</dbReference>
<dbReference type="SMART" id="SM00323">
    <property type="entry name" value="RasGAP"/>
    <property type="match status" value="1"/>
</dbReference>
<evidence type="ECO:0000259" key="2">
    <source>
        <dbReference type="PROSITE" id="PS50018"/>
    </source>
</evidence>
<feature type="compositionally biased region" description="Polar residues" evidence="1">
    <location>
        <begin position="426"/>
        <end position="439"/>
    </location>
</feature>
<feature type="compositionally biased region" description="Basic and acidic residues" evidence="1">
    <location>
        <begin position="453"/>
        <end position="557"/>
    </location>
</feature>
<protein>
    <submittedName>
        <fullName evidence="4">Ras gtpase-activating-like protein iqgap2</fullName>
    </submittedName>
</protein>
<feature type="region of interest" description="Disordered" evidence="1">
    <location>
        <begin position="52"/>
        <end position="130"/>
    </location>
</feature>
<dbReference type="CDD" id="cd21206">
    <property type="entry name" value="CH_IQGAP"/>
    <property type="match status" value="1"/>
</dbReference>
<dbReference type="GO" id="GO:0110085">
    <property type="term" value="C:mitotic actomyosin contractile ring"/>
    <property type="evidence" value="ECO:0007669"/>
    <property type="project" value="TreeGrafter"/>
</dbReference>
<feature type="region of interest" description="Disordered" evidence="1">
    <location>
        <begin position="363"/>
        <end position="561"/>
    </location>
</feature>
<dbReference type="SUPFAM" id="SSF143885">
    <property type="entry name" value="RGC domain-like"/>
    <property type="match status" value="1"/>
</dbReference>
<feature type="compositionally biased region" description="Pro residues" evidence="1">
    <location>
        <begin position="373"/>
        <end position="383"/>
    </location>
</feature>
<comment type="caution">
    <text evidence="4">The sequence shown here is derived from an EMBL/GenBank/DDBJ whole genome shotgun (WGS) entry which is preliminary data.</text>
</comment>
<dbReference type="Pfam" id="PF00612">
    <property type="entry name" value="IQ"/>
    <property type="match status" value="2"/>
</dbReference>
<dbReference type="GO" id="GO:1903479">
    <property type="term" value="P:mitotic actomyosin contractile ring assembly actin filament organization"/>
    <property type="evidence" value="ECO:0007669"/>
    <property type="project" value="TreeGrafter"/>
</dbReference>
<reference evidence="4 5" key="1">
    <citation type="submission" date="2015-07" db="EMBL/GenBank/DDBJ databases">
        <title>Draft Genome Sequence of Malassezia furfur CBS1878 and Malassezia pachydermatis CBS1879.</title>
        <authorList>
            <person name="Triana S."/>
            <person name="Ohm R."/>
            <person name="Gonzalez A."/>
            <person name="DeCock H."/>
            <person name="Restrepo S."/>
            <person name="Celis A."/>
        </authorList>
    </citation>
    <scope>NUCLEOTIDE SEQUENCE [LARGE SCALE GENOMIC DNA]</scope>
    <source>
        <strain evidence="4 5">CBS 1879</strain>
    </source>
</reference>
<dbReference type="Pfam" id="PF03836">
    <property type="entry name" value="RasGAP_C"/>
    <property type="match status" value="1"/>
</dbReference>
<dbReference type="InterPro" id="IPR001715">
    <property type="entry name" value="CH_dom"/>
</dbReference>
<dbReference type="InterPro" id="IPR001936">
    <property type="entry name" value="RasGAP_dom"/>
</dbReference>
<dbReference type="Gene3D" id="1.10.506.10">
    <property type="entry name" value="GTPase Activation - p120gap, domain 1"/>
    <property type="match status" value="1"/>
</dbReference>
<dbReference type="PROSITE" id="PS50018">
    <property type="entry name" value="RAS_GTPASE_ACTIV_2"/>
    <property type="match status" value="1"/>
</dbReference>
<dbReference type="EMBL" id="LGAV01000006">
    <property type="protein sequence ID" value="KOS13307.1"/>
    <property type="molecule type" value="Genomic_DNA"/>
</dbReference>
<feature type="region of interest" description="Disordered" evidence="1">
    <location>
        <begin position="584"/>
        <end position="607"/>
    </location>
</feature>
<feature type="domain" description="Calponin-homology (CH)" evidence="3">
    <location>
        <begin position="204"/>
        <end position="311"/>
    </location>
</feature>
<dbReference type="InterPro" id="IPR000593">
    <property type="entry name" value="RasGAP_C"/>
</dbReference>
<gene>
    <name evidence="4" type="ORF">Malapachy_0261</name>
</gene>
<dbReference type="PROSITE" id="PS50021">
    <property type="entry name" value="CH"/>
    <property type="match status" value="1"/>
</dbReference>
<dbReference type="Proteomes" id="UP000037751">
    <property type="component" value="Unassembled WGS sequence"/>
</dbReference>
<dbReference type="STRING" id="77020.A0A0M8MMV5"/>
<evidence type="ECO:0000313" key="4">
    <source>
        <dbReference type="EMBL" id="KOS13307.1"/>
    </source>
</evidence>
<dbReference type="SUPFAM" id="SSF48350">
    <property type="entry name" value="GTPase activation domain, GAP"/>
    <property type="match status" value="1"/>
</dbReference>
<dbReference type="SMART" id="SM00015">
    <property type="entry name" value="IQ"/>
    <property type="match status" value="8"/>
</dbReference>
<dbReference type="OrthoDB" id="775356at2759"/>
<sequence length="1734" mass="196362">MSATQRAPLREPLGKNTTSRNTEPNGKIQFATLKPVPKEARVPGVVSANVSVMAPTSAATTTETKRGATKVASSPFVQKESKASTLLQDASGRENRPASAAGAKESGFAAARRRFATPTSQESSVMSRSKTIRKASETVATSGPGANRLRLSRQSLASFPSVDASRATITDLTDVSKEVVGSAKSGSTRWMDVERDNVQAYEYLCHCSEAQKWMEKCIGEPLGGDIANMGEEMRNGIALAKLAKSFEPTCVPRIFVHPRLQFRHTDNINYFFQFVDKIRLPNCFRFELTDVYEKKNFPKVVYCLHALSHYMAHQGRSDKVDDLVGKLEFDEEQLHKTQKTIDASGLAMPSFGGVGQALAQEMGTSAAWKRKSFPPPPAPPAPAPAQARERAHENENEETPAKPPRMVPEPATLASQRAHLKPVPTSPSKATSPSMTSLRANLKPVGSVPSLRSPDHKAHAALERAKAGEGDDRIARLARERQARMEERQRQREQEREKREQEREKQRKEREQRRQDVERERARKREEQERERERERERLRLRHESERELDKDRERRTNLYTNVRSVTQRELARERERLAEERALERKEAEERLHAAEERARQQEREREEKERFERELEYEMERQRQREAYAAELAAAHAETAAAEARLKALTEAAERREAAERARASALWVPPLQAAVRGVLARRAWHEQHLALRTHTASYVGVQAFVRRILVERSMADRRADRQVWAITSLQAHIRGALVRQALYATLTGLDDAWAVAVQASVRGMLARGRVLDRVVHLESHMDGIVRIQAAARGVLARRALLAQIESLLQDDWSMALQAHIRGALARASFQRMRTAFSRVEVVKSVNQMQTSMRAALSRRKHQEMRKQMEYVKPDVTGVQAHIRGMLARQEYWWWRDHLHASTDVAVYLQAMLRGVLARRTFDRGIGRYLAHIDDVIRVQSLCRARHQGRHYRALQRGRDVPLATVRAFADLLEESGRDYAEEMELDQLRTQVLQHVKENQGVEAHVAELDRKIALLVKNKIGLEEVTKAKTQRGWLGLGSGRGARTTPDAAAMRVLEQADDPMGEHVLSPRAQHQLDLYQSLFYLLQTQPVYLARLLVLTNAADVPEQDRRQLVQTVLSVFAYAQQPREEYLLLKLVEAMIQAQLPHIASLATFPQDHASFLRLLVQFTCGVRERDYLCTLLTPPVQRIGHETSLELEADPLVIQRALGQTPVSPDDDGMAALEDVSVRTEFLRRLQNLRATCEAFLNAMRAASPPVPYGLQWVARVHLTSLQSRFPHATQPELLRTVSYILYHSYMHPAIVAPESFGMPAMSEHARRNLVQVSRVLAQVACGVPFDEDHLFLQPLNEYVLDASVRMHRWVQSLVDTCEPLDLHYGMDEYSDISTPQHPVIYISPNEVYAMHQLLCNNEATLCTQPDDVLATLLAEMGPPPVSQTAELNSARDSEVTLTLSHRFAHTHDPNMDAKTLFVETKRLVLGVLRVQTAPDLVSLLVAPVTQADEATWERTRAASETLSFAELKSMALENVLHLEQLGRVSRATQYQNLLDAIAADIRSKHRRRLERQRQAAMLQSTMQKLVQQRAFMEDQIQSYSMCMDRGMHSMQKKTRRRTMAIPFSPQFFHERHLKAAGAMPKYGSYRYTASRLRTKGVLAHIDRPDNFAPDQLTFIFSSDEAGIIKVEGMVAGIVAGTTLIKMESLLEAQYQNQLYVGVLDNAVQFHLGPLIQLINKKFYK</sequence>
<feature type="domain" description="Ras-GAP" evidence="2">
    <location>
        <begin position="1118"/>
        <end position="1335"/>
    </location>
</feature>
<dbReference type="PANTHER" id="PTHR14149">
    <property type="entry name" value="RAS GTPASE-ACTIVATING PROTEIN WITH IQ MOTIF"/>
    <property type="match status" value="1"/>
</dbReference>
<accession>A0A0M8MMV5</accession>
<evidence type="ECO:0000256" key="1">
    <source>
        <dbReference type="SAM" id="MobiDB-lite"/>
    </source>
</evidence>
<dbReference type="InterPro" id="IPR008936">
    <property type="entry name" value="Rho_GTPase_activation_prot"/>
</dbReference>
<dbReference type="GeneID" id="28726665"/>
<feature type="compositionally biased region" description="Polar residues" evidence="1">
    <location>
        <begin position="117"/>
        <end position="129"/>
    </location>
</feature>
<dbReference type="Gene3D" id="1.10.418.10">
    <property type="entry name" value="Calponin-like domain"/>
    <property type="match status" value="1"/>
</dbReference>
<dbReference type="GO" id="GO:0005516">
    <property type="term" value="F:calmodulin binding"/>
    <property type="evidence" value="ECO:0007669"/>
    <property type="project" value="TreeGrafter"/>
</dbReference>
<feature type="compositionally biased region" description="Low complexity" evidence="1">
    <location>
        <begin position="98"/>
        <end position="110"/>
    </location>
</feature>